<dbReference type="AlphaFoldDB" id="A0A0E9UTW3"/>
<reference evidence="1" key="1">
    <citation type="submission" date="2014-11" db="EMBL/GenBank/DDBJ databases">
        <authorList>
            <person name="Amaro Gonzalez C."/>
        </authorList>
    </citation>
    <scope>NUCLEOTIDE SEQUENCE</scope>
</reference>
<sequence>MPSLKPALRLTRLSDLSKHKKKNVVVFGHGGYKA</sequence>
<name>A0A0E9UTW3_ANGAN</name>
<dbReference type="EMBL" id="GBXM01040184">
    <property type="protein sequence ID" value="JAH68393.1"/>
    <property type="molecule type" value="Transcribed_RNA"/>
</dbReference>
<evidence type="ECO:0000313" key="1">
    <source>
        <dbReference type="EMBL" id="JAH68393.1"/>
    </source>
</evidence>
<accession>A0A0E9UTW3</accession>
<protein>
    <submittedName>
        <fullName evidence="1">Uncharacterized protein</fullName>
    </submittedName>
</protein>
<organism evidence="1">
    <name type="scientific">Anguilla anguilla</name>
    <name type="common">European freshwater eel</name>
    <name type="synonym">Muraena anguilla</name>
    <dbReference type="NCBI Taxonomy" id="7936"/>
    <lineage>
        <taxon>Eukaryota</taxon>
        <taxon>Metazoa</taxon>
        <taxon>Chordata</taxon>
        <taxon>Craniata</taxon>
        <taxon>Vertebrata</taxon>
        <taxon>Euteleostomi</taxon>
        <taxon>Actinopterygii</taxon>
        <taxon>Neopterygii</taxon>
        <taxon>Teleostei</taxon>
        <taxon>Anguilliformes</taxon>
        <taxon>Anguillidae</taxon>
        <taxon>Anguilla</taxon>
    </lineage>
</organism>
<proteinExistence type="predicted"/>
<reference evidence="1" key="2">
    <citation type="journal article" date="2015" name="Fish Shellfish Immunol.">
        <title>Early steps in the European eel (Anguilla anguilla)-Vibrio vulnificus interaction in the gills: Role of the RtxA13 toxin.</title>
        <authorList>
            <person name="Callol A."/>
            <person name="Pajuelo D."/>
            <person name="Ebbesson L."/>
            <person name="Teles M."/>
            <person name="MacKenzie S."/>
            <person name="Amaro C."/>
        </authorList>
    </citation>
    <scope>NUCLEOTIDE SEQUENCE</scope>
</reference>